<gene>
    <name evidence="1" type="ORF">ACE1CC_05535</name>
</gene>
<dbReference type="RefSeq" id="WP_413269472.1">
    <property type="nucleotide sequence ID" value="NZ_JBHFNQ010000047.1"/>
</dbReference>
<reference evidence="1 2" key="1">
    <citation type="submission" date="2024-09" db="EMBL/GenBank/DDBJ databases">
        <title>Floridaenema gen nov. (Aerosakkonemataceae, Aerosakkonematales ord. nov., Cyanobacteria) from benthic tropical and subtropical fresh waters, with the description of four new species.</title>
        <authorList>
            <person name="Moretto J.A."/>
            <person name="Berthold D.E."/>
            <person name="Lefler F.W."/>
            <person name="Huang I.-S."/>
            <person name="Laughinghouse H. IV."/>
        </authorList>
    </citation>
    <scope>NUCLEOTIDE SEQUENCE [LARGE SCALE GENOMIC DNA]</scope>
    <source>
        <strain evidence="1 2">BLCC-F46</strain>
    </source>
</reference>
<evidence type="ECO:0000313" key="2">
    <source>
        <dbReference type="Proteomes" id="UP001576774"/>
    </source>
</evidence>
<dbReference type="EMBL" id="JBHFNQ010000047">
    <property type="protein sequence ID" value="MFB2876335.1"/>
    <property type="molecule type" value="Genomic_DNA"/>
</dbReference>
<sequence>MILKLDELMALYPKQIWIELLPEKQEKAWQQIQQQEYSNAAVRWNAYLNYLCLNSFLNWVGEDPEVKENLKLWSDEASLPSFWEVVNGTKLSLGKTQLVLIPTDKSYSSEFRIPQEWVDIPNWAANYYLAVQLNLDEQWMQVSGYATHEQIKKQGIYDRIDRTYSLGKEDLIEDLNVMWVAQEMFTAKKLEIKTLPTLEALQTETLLEQLSQQINYSPRLSVTFEQWAAIIANDETRQQLYRRRLLNQQSSYHNVENPISLQNQANKPKIHNLSLWLQNIFVAGWQSIDTLLNTEPITLAFQFRNDSVLSQVPVKGAKLIDLGMELKGAAVMLLVAMTQEIDEKVGIRVQLYPGNGESYLPPNIKLSLLSELGVMLQEVQSRSHDNYIQLKRFKASQGKSFSIQVALGNVSIKEDFVFLRTSLG</sequence>
<proteinExistence type="predicted"/>
<dbReference type="Proteomes" id="UP001576774">
    <property type="component" value="Unassembled WGS sequence"/>
</dbReference>
<organism evidence="1 2">
    <name type="scientific">Floridaenema aerugineum BLCC-F46</name>
    <dbReference type="NCBI Taxonomy" id="3153654"/>
    <lineage>
        <taxon>Bacteria</taxon>
        <taxon>Bacillati</taxon>
        <taxon>Cyanobacteriota</taxon>
        <taxon>Cyanophyceae</taxon>
        <taxon>Oscillatoriophycideae</taxon>
        <taxon>Aerosakkonematales</taxon>
        <taxon>Aerosakkonemataceae</taxon>
        <taxon>Floridanema</taxon>
        <taxon>Floridanema aerugineum</taxon>
    </lineage>
</organism>
<keyword evidence="2" id="KW-1185">Reference proteome</keyword>
<accession>A0ABV4X0M4</accession>
<comment type="caution">
    <text evidence="1">The sequence shown here is derived from an EMBL/GenBank/DDBJ whole genome shotgun (WGS) entry which is preliminary data.</text>
</comment>
<dbReference type="InterPro" id="IPR014951">
    <property type="entry name" value="DUF1822"/>
</dbReference>
<protein>
    <submittedName>
        <fullName evidence="1">DUF1822 family protein</fullName>
    </submittedName>
</protein>
<evidence type="ECO:0000313" key="1">
    <source>
        <dbReference type="EMBL" id="MFB2876335.1"/>
    </source>
</evidence>
<name>A0ABV4X0M4_9CYAN</name>
<dbReference type="Pfam" id="PF08852">
    <property type="entry name" value="DUF1822"/>
    <property type="match status" value="1"/>
</dbReference>